<dbReference type="RefSeq" id="WP_139186261.1">
    <property type="nucleotide sequence ID" value="NZ_FNDT01000010.1"/>
</dbReference>
<name>A0A1G8K1D3_9MICC</name>
<evidence type="ECO:0000256" key="5">
    <source>
        <dbReference type="SAM" id="Phobius"/>
    </source>
</evidence>
<dbReference type="EMBL" id="FNDT01000010">
    <property type="protein sequence ID" value="SDI37228.1"/>
    <property type="molecule type" value="Genomic_DNA"/>
</dbReference>
<proteinExistence type="predicted"/>
<organism evidence="6 7">
    <name type="scientific">Arthrobacter subterraneus</name>
    <dbReference type="NCBI Taxonomy" id="335973"/>
    <lineage>
        <taxon>Bacteria</taxon>
        <taxon>Bacillati</taxon>
        <taxon>Actinomycetota</taxon>
        <taxon>Actinomycetes</taxon>
        <taxon>Micrococcales</taxon>
        <taxon>Micrococcaceae</taxon>
        <taxon>Arthrobacter</taxon>
    </lineage>
</organism>
<evidence type="ECO:0000313" key="6">
    <source>
        <dbReference type="EMBL" id="SDI37228.1"/>
    </source>
</evidence>
<evidence type="ECO:0000256" key="1">
    <source>
        <dbReference type="ARBA" id="ARBA00004141"/>
    </source>
</evidence>
<protein>
    <submittedName>
        <fullName evidence="6">Uncharacterized protein</fullName>
    </submittedName>
</protein>
<dbReference type="AlphaFoldDB" id="A0A1G8K1D3"/>
<feature type="transmembrane region" description="Helical" evidence="5">
    <location>
        <begin position="20"/>
        <end position="41"/>
    </location>
</feature>
<feature type="transmembrane region" description="Helical" evidence="5">
    <location>
        <begin position="47"/>
        <end position="70"/>
    </location>
</feature>
<keyword evidence="4 5" id="KW-0472">Membrane</keyword>
<keyword evidence="7" id="KW-1185">Reference proteome</keyword>
<comment type="subcellular location">
    <subcellularLocation>
        <location evidence="1">Membrane</location>
        <topology evidence="1">Multi-pass membrane protein</topology>
    </subcellularLocation>
</comment>
<dbReference type="GO" id="GO:0016020">
    <property type="term" value="C:membrane"/>
    <property type="evidence" value="ECO:0007669"/>
    <property type="project" value="UniProtKB-SubCell"/>
</dbReference>
<gene>
    <name evidence="6" type="ORF">SAMN04488693_11032</name>
</gene>
<dbReference type="Proteomes" id="UP000199258">
    <property type="component" value="Unassembled WGS sequence"/>
</dbReference>
<keyword evidence="3 5" id="KW-1133">Transmembrane helix</keyword>
<evidence type="ECO:0000256" key="2">
    <source>
        <dbReference type="ARBA" id="ARBA00022692"/>
    </source>
</evidence>
<evidence type="ECO:0000313" key="7">
    <source>
        <dbReference type="Proteomes" id="UP000199258"/>
    </source>
</evidence>
<dbReference type="STRING" id="335973.SAMN04488693_11032"/>
<sequence length="107" mass="12200">MKRRRVHYPLKYRRARTVTYAVVLFWLWTWLGSASFLAGLFHSPLHAIVAMYALFTFVLLSFPVFLLALAQMALNRPTPMPTSAVVVRLDAHTQTGVRPLRATRNAS</sequence>
<keyword evidence="2 5" id="KW-0812">Transmembrane</keyword>
<dbReference type="OrthoDB" id="4948578at2"/>
<dbReference type="SUPFAM" id="SSF161111">
    <property type="entry name" value="Cation efflux protein transmembrane domain-like"/>
    <property type="match status" value="1"/>
</dbReference>
<evidence type="ECO:0000256" key="3">
    <source>
        <dbReference type="ARBA" id="ARBA00022989"/>
    </source>
</evidence>
<dbReference type="InterPro" id="IPR027469">
    <property type="entry name" value="Cation_efflux_TMD_sf"/>
</dbReference>
<evidence type="ECO:0000256" key="4">
    <source>
        <dbReference type="ARBA" id="ARBA00023136"/>
    </source>
</evidence>
<accession>A0A1G8K1D3</accession>
<reference evidence="6 7" key="1">
    <citation type="submission" date="2016-10" db="EMBL/GenBank/DDBJ databases">
        <authorList>
            <person name="de Groot N.N."/>
        </authorList>
    </citation>
    <scope>NUCLEOTIDE SEQUENCE [LARGE SCALE GENOMIC DNA]</scope>
    <source>
        <strain evidence="6 7">NP_1H</strain>
    </source>
</reference>